<sequence>MLFTCLVLVSFLTNAAVQGESSALQDEVKEALRYVNEADNENIMWDPDLAEIAQRLVNDPKTVNADLRIKKNKCFKKKDRRSWFNKVVDGFEKIERLGTETHFGCNGVLDARLANYHCVTIACIYKK</sequence>
<evidence type="ECO:0000313" key="4">
    <source>
        <dbReference type="WBParaSite" id="HPLM_0001744301-mRNA-1"/>
    </source>
</evidence>
<dbReference type="OrthoDB" id="10364957at2759"/>
<dbReference type="OMA" id="ENIMWDP"/>
<evidence type="ECO:0000256" key="1">
    <source>
        <dbReference type="SAM" id="SignalP"/>
    </source>
</evidence>
<reference evidence="4" key="1">
    <citation type="submission" date="2016-04" db="UniProtKB">
        <authorList>
            <consortium name="WormBaseParasite"/>
        </authorList>
    </citation>
    <scope>IDENTIFICATION</scope>
</reference>
<dbReference type="EMBL" id="UZAF01019967">
    <property type="protein sequence ID" value="VDO65128.1"/>
    <property type="molecule type" value="Genomic_DNA"/>
</dbReference>
<evidence type="ECO:0000313" key="2">
    <source>
        <dbReference type="EMBL" id="VDO65128.1"/>
    </source>
</evidence>
<feature type="chain" id="PRO_5043135588" evidence="1">
    <location>
        <begin position="20"/>
        <end position="127"/>
    </location>
</feature>
<protein>
    <submittedName>
        <fullName evidence="4">SCP domain-containing protein</fullName>
    </submittedName>
</protein>
<keyword evidence="3" id="KW-1185">Reference proteome</keyword>
<dbReference type="Proteomes" id="UP000268014">
    <property type="component" value="Unassembled WGS sequence"/>
</dbReference>
<organism evidence="4">
    <name type="scientific">Haemonchus placei</name>
    <name type="common">Barber's pole worm</name>
    <dbReference type="NCBI Taxonomy" id="6290"/>
    <lineage>
        <taxon>Eukaryota</taxon>
        <taxon>Metazoa</taxon>
        <taxon>Ecdysozoa</taxon>
        <taxon>Nematoda</taxon>
        <taxon>Chromadorea</taxon>
        <taxon>Rhabditida</taxon>
        <taxon>Rhabditina</taxon>
        <taxon>Rhabditomorpha</taxon>
        <taxon>Strongyloidea</taxon>
        <taxon>Trichostrongylidae</taxon>
        <taxon>Haemonchus</taxon>
    </lineage>
</organism>
<dbReference type="WBParaSite" id="HPLM_0001744301-mRNA-1">
    <property type="protein sequence ID" value="HPLM_0001744301-mRNA-1"/>
    <property type="gene ID" value="HPLM_0001744301"/>
</dbReference>
<accession>A0A158QRI0</accession>
<dbReference type="AlphaFoldDB" id="A0A158QRI0"/>
<reference evidence="2 3" key="2">
    <citation type="submission" date="2018-11" db="EMBL/GenBank/DDBJ databases">
        <authorList>
            <consortium name="Pathogen Informatics"/>
        </authorList>
    </citation>
    <scope>NUCLEOTIDE SEQUENCE [LARGE SCALE GENOMIC DNA]</scope>
    <source>
        <strain evidence="2 3">MHpl1</strain>
    </source>
</reference>
<keyword evidence="1" id="KW-0732">Signal</keyword>
<proteinExistence type="predicted"/>
<feature type="signal peptide" evidence="1">
    <location>
        <begin position="1"/>
        <end position="19"/>
    </location>
</feature>
<evidence type="ECO:0000313" key="3">
    <source>
        <dbReference type="Proteomes" id="UP000268014"/>
    </source>
</evidence>
<gene>
    <name evidence="2" type="ORF">HPLM_LOCUS17436</name>
</gene>
<name>A0A158QRI0_HAEPC</name>